<keyword evidence="4" id="KW-1185">Reference proteome</keyword>
<dbReference type="Pfam" id="PF00144">
    <property type="entry name" value="Beta-lactamase"/>
    <property type="match status" value="1"/>
</dbReference>
<organism evidence="3 4">
    <name type="scientific">Candidatus Criblamydia sequanensis CRIB-18</name>
    <dbReference type="NCBI Taxonomy" id="1437425"/>
    <lineage>
        <taxon>Bacteria</taxon>
        <taxon>Pseudomonadati</taxon>
        <taxon>Chlamydiota</taxon>
        <taxon>Chlamydiia</taxon>
        <taxon>Parachlamydiales</taxon>
        <taxon>Candidatus Criblamydiaceae</taxon>
        <taxon>Candidatus Criblamydia</taxon>
    </lineage>
</organism>
<feature type="domain" description="Beta-lactamase-related" evidence="2">
    <location>
        <begin position="40"/>
        <end position="355"/>
    </location>
</feature>
<evidence type="ECO:0000256" key="1">
    <source>
        <dbReference type="SAM" id="Phobius"/>
    </source>
</evidence>
<feature type="transmembrane region" description="Helical" evidence="1">
    <location>
        <begin position="495"/>
        <end position="518"/>
    </location>
</feature>
<accession>A0A090E2J5</accession>
<feature type="transmembrane region" description="Helical" evidence="1">
    <location>
        <begin position="539"/>
        <end position="558"/>
    </location>
</feature>
<dbReference type="Gene3D" id="3.40.710.10">
    <property type="entry name" value="DD-peptidase/beta-lactamase superfamily"/>
    <property type="match status" value="1"/>
</dbReference>
<dbReference type="SUPFAM" id="SSF56601">
    <property type="entry name" value="beta-lactamase/transpeptidase-like"/>
    <property type="match status" value="1"/>
</dbReference>
<dbReference type="OrthoDB" id="9797709at2"/>
<keyword evidence="1" id="KW-0472">Membrane</keyword>
<dbReference type="InterPro" id="IPR001466">
    <property type="entry name" value="Beta-lactam-related"/>
</dbReference>
<reference evidence="3" key="2">
    <citation type="submission" date="2014-09" db="EMBL/GenBank/DDBJ databases">
        <title>Criblamydia sequanensis harbors a mega-plasmid encoding arsenite resistance.</title>
        <authorList>
            <person name="Bertelli C."/>
            <person name="Goesmann A."/>
            <person name="Greub G."/>
        </authorList>
    </citation>
    <scope>NUCLEOTIDE SEQUENCE [LARGE SCALE GENOMIC DNA]</scope>
    <source>
        <strain evidence="3">CRIB-18</strain>
    </source>
</reference>
<dbReference type="RefSeq" id="WP_053332005.1">
    <property type="nucleotide sequence ID" value="NZ_CCEJ010000010.1"/>
</dbReference>
<sequence>MKFFYTFLFSILTIVSHATQIKEGLSKKHELTQEDLDSFFDTLIPSQIEEAHIAGAVIAVVKDGALLFTKGYGFADVAKKAPISPEQTLFRTGSISKLFVWTAVMQLVEQGKLELDRNINDYLDFKVPNTFDKPITLSDIMTHRSGFEESFKDLMVKSPEDLYPLSQYLPSHLPNRIFPPGLVPAYSNYATTLAAYIVERISKQNFYDYIEEHIFKPLTMSDSTFLQPLPEAFKASNGYLLASDDSKPFELLQVGPAGALSTSAIDMSRFMIMHLQKGRFGNAEILKPETIQQMHKRQAGWPSSMNAMCLGFYEQSRNGHRIIGHEGNTSLFRSNIFLIIGANTGLFISYNSAGKFTLDPREVLFDKFMNRYFPDKSMILEPFEETSNIQDVVGSYEPSRRSETTFLRLFKLFQELKVAANLQDNILSVSGLTGLKGSPLHFREIAPMVFQEIDGKAKIAFSTDYNGKKTAHITYDTFYPTVVFQQIPNLLDKQIFNYSVLGFSLIIVLLTLLTWPIVVWVRKHYNITSQPKEKGLRKISYLVCLCIAGYVIGMFVFASQLTDFSMLSKRSDLALRVLQGIALTAILGSLTFSYNCFISWNNQKKEFFGKIWNTLLACAFMGFSWFLFHWNLIDFWLRY</sequence>
<feature type="transmembrane region" description="Helical" evidence="1">
    <location>
        <begin position="578"/>
        <end position="600"/>
    </location>
</feature>
<dbReference type="InterPro" id="IPR050491">
    <property type="entry name" value="AmpC-like"/>
</dbReference>
<keyword evidence="1" id="KW-1133">Transmembrane helix</keyword>
<protein>
    <submittedName>
        <fullName evidence="3">Beta-lactamase</fullName>
    </submittedName>
</protein>
<comment type="caution">
    <text evidence="3">The sequence shown here is derived from an EMBL/GenBank/DDBJ whole genome shotgun (WGS) entry which is preliminary data.</text>
</comment>
<gene>
    <name evidence="3" type="ORF">CSEC_2063</name>
</gene>
<evidence type="ECO:0000259" key="2">
    <source>
        <dbReference type="Pfam" id="PF00144"/>
    </source>
</evidence>
<reference evidence="3" key="1">
    <citation type="submission" date="2013-12" db="EMBL/GenBank/DDBJ databases">
        <authorList>
            <person name="Linke B."/>
        </authorList>
    </citation>
    <scope>NUCLEOTIDE SEQUENCE [LARGE SCALE GENOMIC DNA]</scope>
    <source>
        <strain evidence="3">CRIB-18</strain>
    </source>
</reference>
<dbReference type="PANTHER" id="PTHR46825">
    <property type="entry name" value="D-ALANYL-D-ALANINE-CARBOXYPEPTIDASE/ENDOPEPTIDASE AMPH"/>
    <property type="match status" value="1"/>
</dbReference>
<dbReference type="eggNOG" id="COG1680">
    <property type="taxonomic scope" value="Bacteria"/>
</dbReference>
<name>A0A090E2J5_9BACT</name>
<evidence type="ECO:0000313" key="4">
    <source>
        <dbReference type="Proteomes" id="UP000031552"/>
    </source>
</evidence>
<dbReference type="EMBL" id="CCEJ010000010">
    <property type="protein sequence ID" value="CDR34869.1"/>
    <property type="molecule type" value="Genomic_DNA"/>
</dbReference>
<dbReference type="PANTHER" id="PTHR46825:SF9">
    <property type="entry name" value="BETA-LACTAMASE-RELATED DOMAIN-CONTAINING PROTEIN"/>
    <property type="match status" value="1"/>
</dbReference>
<evidence type="ECO:0000313" key="3">
    <source>
        <dbReference type="EMBL" id="CDR34869.1"/>
    </source>
</evidence>
<proteinExistence type="predicted"/>
<dbReference type="STRING" id="1437425.CSEC_2063"/>
<feature type="transmembrane region" description="Helical" evidence="1">
    <location>
        <begin position="612"/>
        <end position="633"/>
    </location>
</feature>
<dbReference type="Proteomes" id="UP000031552">
    <property type="component" value="Unassembled WGS sequence"/>
</dbReference>
<dbReference type="AlphaFoldDB" id="A0A090E2J5"/>
<keyword evidence="1" id="KW-0812">Transmembrane</keyword>
<dbReference type="InterPro" id="IPR012338">
    <property type="entry name" value="Beta-lactam/transpept-like"/>
</dbReference>